<dbReference type="Gene3D" id="3.30.730.10">
    <property type="entry name" value="AP2/ERF domain"/>
    <property type="match status" value="1"/>
</dbReference>
<evidence type="ECO:0000313" key="11">
    <source>
        <dbReference type="EMBL" id="ONK67881.1"/>
    </source>
</evidence>
<keyword evidence="6" id="KW-0804">Transcription</keyword>
<evidence type="ECO:0000313" key="12">
    <source>
        <dbReference type="Proteomes" id="UP000243459"/>
    </source>
</evidence>
<dbReference type="GO" id="GO:0006950">
    <property type="term" value="P:response to stress"/>
    <property type="evidence" value="ECO:0007669"/>
    <property type="project" value="TreeGrafter"/>
</dbReference>
<dbReference type="GO" id="GO:0045893">
    <property type="term" value="P:positive regulation of DNA-templated transcription"/>
    <property type="evidence" value="ECO:0007669"/>
    <property type="project" value="TreeGrafter"/>
</dbReference>
<keyword evidence="5" id="KW-0010">Activator</keyword>
<dbReference type="InterPro" id="IPR016177">
    <property type="entry name" value="DNA-bd_dom_sf"/>
</dbReference>
<keyword evidence="4" id="KW-0238">DNA-binding</keyword>
<feature type="compositionally biased region" description="Low complexity" evidence="9">
    <location>
        <begin position="166"/>
        <end position="181"/>
    </location>
</feature>
<name>A0A5P1ETL2_ASPOF</name>
<dbReference type="Proteomes" id="UP000243459">
    <property type="component" value="Chromosome 5"/>
</dbReference>
<keyword evidence="2" id="KW-0805">Transcription regulation</keyword>
<dbReference type="CDD" id="cd00018">
    <property type="entry name" value="AP2"/>
    <property type="match status" value="1"/>
</dbReference>
<dbReference type="GO" id="GO:0000976">
    <property type="term" value="F:transcription cis-regulatory region binding"/>
    <property type="evidence" value="ECO:0007669"/>
    <property type="project" value="TreeGrafter"/>
</dbReference>
<evidence type="ECO:0000256" key="2">
    <source>
        <dbReference type="ARBA" id="ARBA00023015"/>
    </source>
</evidence>
<evidence type="ECO:0000256" key="8">
    <source>
        <dbReference type="ARBA" id="ARBA00024343"/>
    </source>
</evidence>
<feature type="compositionally biased region" description="Basic and acidic residues" evidence="9">
    <location>
        <begin position="189"/>
        <end position="208"/>
    </location>
</feature>
<dbReference type="SUPFAM" id="SSF54171">
    <property type="entry name" value="DNA-binding domain"/>
    <property type="match status" value="1"/>
</dbReference>
<dbReference type="FunFam" id="3.30.730.10:FF:000001">
    <property type="entry name" value="Ethylene-responsive transcription factor 2"/>
    <property type="match status" value="1"/>
</dbReference>
<dbReference type="GO" id="GO:0003700">
    <property type="term" value="F:DNA-binding transcription factor activity"/>
    <property type="evidence" value="ECO:0007669"/>
    <property type="project" value="InterPro"/>
</dbReference>
<feature type="compositionally biased region" description="Basic residues" evidence="9">
    <location>
        <begin position="33"/>
        <end position="46"/>
    </location>
</feature>
<dbReference type="Pfam" id="PF00847">
    <property type="entry name" value="AP2"/>
    <property type="match status" value="1"/>
</dbReference>
<evidence type="ECO:0000256" key="3">
    <source>
        <dbReference type="ARBA" id="ARBA00023016"/>
    </source>
</evidence>
<dbReference type="PROSITE" id="PS51032">
    <property type="entry name" value="AP2_ERF"/>
    <property type="match status" value="1"/>
</dbReference>
<dbReference type="PANTHER" id="PTHR31241">
    <property type="entry name" value="DEHYDRATION-RESPONSIVE ELEMENT-BINDING PROTEIN 2C"/>
    <property type="match status" value="1"/>
</dbReference>
<reference evidence="12" key="1">
    <citation type="journal article" date="2017" name="Nat. Commun.">
        <title>The asparagus genome sheds light on the origin and evolution of a young Y chromosome.</title>
        <authorList>
            <person name="Harkess A."/>
            <person name="Zhou J."/>
            <person name="Xu C."/>
            <person name="Bowers J.E."/>
            <person name="Van der Hulst R."/>
            <person name="Ayyampalayam S."/>
            <person name="Mercati F."/>
            <person name="Riccardi P."/>
            <person name="McKain M.R."/>
            <person name="Kakrana A."/>
            <person name="Tang H."/>
            <person name="Ray J."/>
            <person name="Groenendijk J."/>
            <person name="Arikit S."/>
            <person name="Mathioni S.M."/>
            <person name="Nakano M."/>
            <person name="Shan H."/>
            <person name="Telgmann-Rauber A."/>
            <person name="Kanno A."/>
            <person name="Yue Z."/>
            <person name="Chen H."/>
            <person name="Li W."/>
            <person name="Chen Y."/>
            <person name="Xu X."/>
            <person name="Zhang Y."/>
            <person name="Luo S."/>
            <person name="Chen H."/>
            <person name="Gao J."/>
            <person name="Mao Z."/>
            <person name="Pires J.C."/>
            <person name="Luo M."/>
            <person name="Kudrna D."/>
            <person name="Wing R.A."/>
            <person name="Meyers B.C."/>
            <person name="Yi K."/>
            <person name="Kong H."/>
            <person name="Lavrijsen P."/>
            <person name="Sunseri F."/>
            <person name="Falavigna A."/>
            <person name="Ye Y."/>
            <person name="Leebens-Mack J.H."/>
            <person name="Chen G."/>
        </authorList>
    </citation>
    <scope>NUCLEOTIDE SEQUENCE [LARGE SCALE GENOMIC DNA]</scope>
    <source>
        <strain evidence="12">cv. DH0086</strain>
    </source>
</reference>
<protein>
    <recommendedName>
        <fullName evidence="10">AP2/ERF domain-containing protein</fullName>
    </recommendedName>
</protein>
<dbReference type="SMART" id="SM00380">
    <property type="entry name" value="AP2"/>
    <property type="match status" value="1"/>
</dbReference>
<dbReference type="EMBL" id="CM007385">
    <property type="protein sequence ID" value="ONK67881.1"/>
    <property type="molecule type" value="Genomic_DNA"/>
</dbReference>
<dbReference type="Gramene" id="ONK67881">
    <property type="protein sequence ID" value="ONK67881"/>
    <property type="gene ID" value="A4U43_C05F4770"/>
</dbReference>
<proteinExistence type="inferred from homology"/>
<evidence type="ECO:0000256" key="1">
    <source>
        <dbReference type="ARBA" id="ARBA00004123"/>
    </source>
</evidence>
<dbReference type="AlphaFoldDB" id="A0A5P1ETL2"/>
<feature type="compositionally biased region" description="Basic and acidic residues" evidence="9">
    <location>
        <begin position="59"/>
        <end position="76"/>
    </location>
</feature>
<keyword evidence="7" id="KW-0539">Nucleus</keyword>
<dbReference type="GO" id="GO:0005634">
    <property type="term" value="C:nucleus"/>
    <property type="evidence" value="ECO:0007669"/>
    <property type="project" value="UniProtKB-SubCell"/>
</dbReference>
<evidence type="ECO:0000259" key="10">
    <source>
        <dbReference type="PROSITE" id="PS51032"/>
    </source>
</evidence>
<dbReference type="InterPro" id="IPR001471">
    <property type="entry name" value="AP2/ERF_dom"/>
</dbReference>
<dbReference type="PRINTS" id="PR00367">
    <property type="entry name" value="ETHRSPELEMNT"/>
</dbReference>
<evidence type="ECO:0000256" key="7">
    <source>
        <dbReference type="ARBA" id="ARBA00023242"/>
    </source>
</evidence>
<dbReference type="OMA" id="MESHFTQ"/>
<accession>A0A5P1ETL2</accession>
<comment type="similarity">
    <text evidence="8">Belongs to the AP2/ERF transcription factor family. ERF subfamily.</text>
</comment>
<gene>
    <name evidence="11" type="ORF">A4U43_C05F4770</name>
</gene>
<feature type="region of interest" description="Disordered" evidence="9">
    <location>
        <begin position="162"/>
        <end position="219"/>
    </location>
</feature>
<evidence type="ECO:0000256" key="5">
    <source>
        <dbReference type="ARBA" id="ARBA00023159"/>
    </source>
</evidence>
<evidence type="ECO:0000256" key="4">
    <source>
        <dbReference type="ARBA" id="ARBA00023125"/>
    </source>
</evidence>
<feature type="domain" description="AP2/ERF" evidence="10">
    <location>
        <begin position="103"/>
        <end position="160"/>
    </location>
</feature>
<organism evidence="11 12">
    <name type="scientific">Asparagus officinalis</name>
    <name type="common">Garden asparagus</name>
    <dbReference type="NCBI Taxonomy" id="4686"/>
    <lineage>
        <taxon>Eukaryota</taxon>
        <taxon>Viridiplantae</taxon>
        <taxon>Streptophyta</taxon>
        <taxon>Embryophyta</taxon>
        <taxon>Tracheophyta</taxon>
        <taxon>Spermatophyta</taxon>
        <taxon>Magnoliopsida</taxon>
        <taxon>Liliopsida</taxon>
        <taxon>Asparagales</taxon>
        <taxon>Asparagaceae</taxon>
        <taxon>Asparagoideae</taxon>
        <taxon>Asparagus</taxon>
    </lineage>
</organism>
<evidence type="ECO:0000256" key="6">
    <source>
        <dbReference type="ARBA" id="ARBA00023163"/>
    </source>
</evidence>
<keyword evidence="3" id="KW-0346">Stress response</keyword>
<dbReference type="InterPro" id="IPR036955">
    <property type="entry name" value="AP2/ERF_dom_sf"/>
</dbReference>
<comment type="subcellular location">
    <subcellularLocation>
        <location evidence="1">Nucleus</location>
    </subcellularLocation>
</comment>
<feature type="region of interest" description="Disordered" evidence="9">
    <location>
        <begin position="33"/>
        <end position="104"/>
    </location>
</feature>
<evidence type="ECO:0000256" key="9">
    <source>
        <dbReference type="SAM" id="MobiDB-lite"/>
    </source>
</evidence>
<sequence length="307" mass="34230">MAALLSGLGVNGRLLQGCRGAVGVRWQSRGRRRLLGRRERKKRPRRRSDGPDSLAETLAKWKELNRQNDTSKDGRKPTQKVPAKGSRKGCMRGKGGPENSHCNYRGVRQRTWGKWVAEIREPNRGSRLWLGTFPTALEAARAYDEAAKAMYGSLARLNFPDRKEASTATTTSESCGSTTTSHPSVSSGGEDHEQLTSPKPEPKDDPNGEKLFGNLDHIQDLPEEMFDVEDMLRMMDADPNNMGQPEGGTAGLEWQYDGPLAYANVGLMEPDPYGVDYRYNVIRPMRQDVDFAPLIDQEVFDPEFGGF</sequence>
<dbReference type="PANTHER" id="PTHR31241:SF62">
    <property type="entry name" value="DEHYDRATION-RESPONSIVE ELEMENT-BINDING PROTEIN 2D"/>
    <property type="match status" value="1"/>
</dbReference>
<keyword evidence="12" id="KW-1185">Reference proteome</keyword>